<evidence type="ECO:0008006" key="3">
    <source>
        <dbReference type="Google" id="ProtNLM"/>
    </source>
</evidence>
<keyword evidence="2" id="KW-1185">Reference proteome</keyword>
<sequence length="342" mass="38978">MPGFLPLEIANLKAQCPNCSSLVAPDLWTERQFEFGPIHEIQDPKAGAWHRLSVGAVCQCGTTVQIPTNYKKLDWRINFFGDESGRQMGDLEYIGYSLIGMRDAGVEKFRKNLIELKLKHVPGSNPEVWKIHTKDILNGRTRMVHGIYKQISDVAAFFNDCADLLSSMDDECIKVHAMGVIRPEFNKKERRKSLNFALKTIHSAAISYAIYSSTHIGLKPKFVLDSIAPFKGDDHFEEWAQGTYLNSKRYLVHEYLSHCNDIECPKFVPPGSHACLEIADFHAYMTARSIFKRVKNEQPELPMGRLGRCNYMILDGPDGPDHYRGHDVPDKWINALRRRVRG</sequence>
<gene>
    <name evidence="1" type="ORF">PbB2_01725</name>
</gene>
<organism evidence="1 2">
    <name type="scientific">Candidatus Phycosocius bacilliformis</name>
    <dbReference type="NCBI Taxonomy" id="1445552"/>
    <lineage>
        <taxon>Bacteria</taxon>
        <taxon>Pseudomonadati</taxon>
        <taxon>Pseudomonadota</taxon>
        <taxon>Alphaproteobacteria</taxon>
        <taxon>Caulobacterales</taxon>
        <taxon>Caulobacterales incertae sedis</taxon>
        <taxon>Candidatus Phycosocius</taxon>
    </lineage>
</organism>
<proteinExistence type="predicted"/>
<dbReference type="RefSeq" id="WP_238164933.1">
    <property type="nucleotide sequence ID" value="NZ_BFBR01000005.1"/>
</dbReference>
<protein>
    <recommendedName>
        <fullName evidence="3">DUF3800 domain-containing protein</fullName>
    </recommendedName>
</protein>
<accession>A0A2P2EAH3</accession>
<dbReference type="EMBL" id="BFBR01000005">
    <property type="protein sequence ID" value="GBF58054.1"/>
    <property type="molecule type" value="Genomic_DNA"/>
</dbReference>
<name>A0A2P2EAH3_9PROT</name>
<comment type="caution">
    <text evidence="1">The sequence shown here is derived from an EMBL/GenBank/DDBJ whole genome shotgun (WGS) entry which is preliminary data.</text>
</comment>
<dbReference type="AlphaFoldDB" id="A0A2P2EAH3"/>
<dbReference type="Proteomes" id="UP000245086">
    <property type="component" value="Unassembled WGS sequence"/>
</dbReference>
<reference evidence="1" key="1">
    <citation type="journal article" date="2018" name="Genome Announc.">
        <title>Draft Genome Sequence of "Candidatus Phycosocius bacilliformis," an Alphaproteobacterial Ectosymbiont of the Hydrocarbon-Producing Green Alga Botryococcus braunii.</title>
        <authorList>
            <person name="Tanabe Y."/>
            <person name="Yamaguchi H."/>
            <person name="Watanabe M.M."/>
        </authorList>
    </citation>
    <scope>NUCLEOTIDE SEQUENCE [LARGE SCALE GENOMIC DNA]</scope>
    <source>
        <strain evidence="1">BOTRYCO-2</strain>
    </source>
</reference>
<evidence type="ECO:0000313" key="2">
    <source>
        <dbReference type="Proteomes" id="UP000245086"/>
    </source>
</evidence>
<evidence type="ECO:0000313" key="1">
    <source>
        <dbReference type="EMBL" id="GBF58054.1"/>
    </source>
</evidence>